<dbReference type="OrthoDB" id="5094767at2"/>
<dbReference type="AlphaFoldDB" id="A0A1P8U9N9"/>
<dbReference type="KEGG" id="maur:BOH66_11480"/>
<dbReference type="Gene3D" id="3.40.30.10">
    <property type="entry name" value="Glutaredoxin"/>
    <property type="match status" value="1"/>
</dbReference>
<evidence type="ECO:0000313" key="3">
    <source>
        <dbReference type="Proteomes" id="UP000187185"/>
    </source>
</evidence>
<keyword evidence="1" id="KW-0812">Transmembrane</keyword>
<name>A0A1P8U9N9_9MICO</name>
<protein>
    <recommendedName>
        <fullName evidence="4">Thioredoxin-like fold domain-containing protein</fullName>
    </recommendedName>
</protein>
<feature type="transmembrane region" description="Helical" evidence="1">
    <location>
        <begin position="69"/>
        <end position="89"/>
    </location>
</feature>
<dbReference type="Proteomes" id="UP000187185">
    <property type="component" value="Chromosome"/>
</dbReference>
<proteinExistence type="predicted"/>
<dbReference type="RefSeq" id="WP_076691166.1">
    <property type="nucleotide sequence ID" value="NZ_CP018762.1"/>
</dbReference>
<dbReference type="EMBL" id="CP018762">
    <property type="protein sequence ID" value="APZ34795.1"/>
    <property type="molecule type" value="Genomic_DNA"/>
</dbReference>
<evidence type="ECO:0008006" key="4">
    <source>
        <dbReference type="Google" id="ProtNLM"/>
    </source>
</evidence>
<reference evidence="2 3" key="1">
    <citation type="submission" date="2016-12" db="EMBL/GenBank/DDBJ databases">
        <title>Complete genome sequence of Microbacterium aurum KACC 15219.</title>
        <authorList>
            <person name="Jung Y."/>
            <person name="Shin J.-H."/>
            <person name="Lee Y.-J."/>
            <person name="Yi H."/>
            <person name="Bahn Y.-S."/>
            <person name="Kim J.F."/>
            <person name="Lee D.-W."/>
        </authorList>
    </citation>
    <scope>NUCLEOTIDE SEQUENCE [LARGE SCALE GENOMIC DNA]</scope>
    <source>
        <strain evidence="2 3">KACC 15219</strain>
    </source>
</reference>
<organism evidence="2 3">
    <name type="scientific">Microbacterium aurum</name>
    <dbReference type="NCBI Taxonomy" id="36805"/>
    <lineage>
        <taxon>Bacteria</taxon>
        <taxon>Bacillati</taxon>
        <taxon>Actinomycetota</taxon>
        <taxon>Actinomycetes</taxon>
        <taxon>Micrococcales</taxon>
        <taxon>Microbacteriaceae</taxon>
        <taxon>Microbacterium</taxon>
    </lineage>
</organism>
<evidence type="ECO:0000256" key="1">
    <source>
        <dbReference type="SAM" id="Phobius"/>
    </source>
</evidence>
<dbReference type="STRING" id="36805.BOH66_11480"/>
<sequence>MVCIVAFVVVLVLSAVSAKYRRLLGRAWGCFARRVTLRPCDTSFRDDVKSSLLAPLAVRAPALVKPASIAIEVVAWVMVLSLIVSLYLLGRSGLNLFVYGTCDKQDTQSCALAAEACSIGSETPGFWESIGRGDVLGAFGNEFGSVGQTIAAIPSRLKTWDAAEYTAANATYLGGYRDGLPVALEVLDPGCRFCAELFRNIEESGFADTHNVTYLAYPISSGFGSKFPNSPLVASYLAATQAFEAERAGLSGTTGDWYILEQLFTGQNAAGTGWQEWMNEADADDARARLQDWLRDAGYTDAEVTAIDRLAASDAVAETLAHTRRVVEDDIQTVAIPTLIAGGRLHAGLADADTLRDIGR</sequence>
<keyword evidence="3" id="KW-1185">Reference proteome</keyword>
<evidence type="ECO:0000313" key="2">
    <source>
        <dbReference type="EMBL" id="APZ34795.1"/>
    </source>
</evidence>
<keyword evidence="1" id="KW-0472">Membrane</keyword>
<accession>A0A1P8U9N9</accession>
<keyword evidence="1" id="KW-1133">Transmembrane helix</keyword>
<gene>
    <name evidence="2" type="ORF">BOH66_11480</name>
</gene>